<dbReference type="InterPro" id="IPR036638">
    <property type="entry name" value="HLH_DNA-bd_sf"/>
</dbReference>
<proteinExistence type="predicted"/>
<dbReference type="GO" id="GO:0046983">
    <property type="term" value="F:protein dimerization activity"/>
    <property type="evidence" value="ECO:0007669"/>
    <property type="project" value="InterPro"/>
</dbReference>
<name>A0AAV2RMM7_MEGNR</name>
<dbReference type="PANTHER" id="PTHR23349">
    <property type="entry name" value="BASIC HELIX-LOOP-HELIX TRANSCRIPTION FACTOR, TWIST"/>
    <property type="match status" value="1"/>
</dbReference>
<feature type="domain" description="BHLH" evidence="3">
    <location>
        <begin position="161"/>
        <end position="214"/>
    </location>
</feature>
<evidence type="ECO:0000256" key="2">
    <source>
        <dbReference type="SAM" id="MobiDB-lite"/>
    </source>
</evidence>
<dbReference type="AlphaFoldDB" id="A0AAV2RMM7"/>
<gene>
    <name evidence="4" type="ORF">MNOR_LOCUS25919</name>
</gene>
<evidence type="ECO:0000313" key="4">
    <source>
        <dbReference type="EMBL" id="CAL4127781.1"/>
    </source>
</evidence>
<feature type="region of interest" description="Disordered" evidence="2">
    <location>
        <begin position="1"/>
        <end position="20"/>
    </location>
</feature>
<organism evidence="4 5">
    <name type="scientific">Meganyctiphanes norvegica</name>
    <name type="common">Northern krill</name>
    <name type="synonym">Thysanopoda norvegica</name>
    <dbReference type="NCBI Taxonomy" id="48144"/>
    <lineage>
        <taxon>Eukaryota</taxon>
        <taxon>Metazoa</taxon>
        <taxon>Ecdysozoa</taxon>
        <taxon>Arthropoda</taxon>
        <taxon>Crustacea</taxon>
        <taxon>Multicrustacea</taxon>
        <taxon>Malacostraca</taxon>
        <taxon>Eumalacostraca</taxon>
        <taxon>Eucarida</taxon>
        <taxon>Euphausiacea</taxon>
        <taxon>Euphausiidae</taxon>
        <taxon>Meganyctiphanes</taxon>
    </lineage>
</organism>
<dbReference type="SUPFAM" id="SSF47459">
    <property type="entry name" value="HLH, helix-loop-helix DNA-binding domain"/>
    <property type="match status" value="1"/>
</dbReference>
<feature type="region of interest" description="Disordered" evidence="2">
    <location>
        <begin position="125"/>
        <end position="149"/>
    </location>
</feature>
<keyword evidence="1" id="KW-0238">DNA-binding</keyword>
<dbReference type="GO" id="GO:0000977">
    <property type="term" value="F:RNA polymerase II transcription regulatory region sequence-specific DNA binding"/>
    <property type="evidence" value="ECO:0007669"/>
    <property type="project" value="TreeGrafter"/>
</dbReference>
<dbReference type="GO" id="GO:0032502">
    <property type="term" value="P:developmental process"/>
    <property type="evidence" value="ECO:0007669"/>
    <property type="project" value="TreeGrafter"/>
</dbReference>
<evidence type="ECO:0000256" key="1">
    <source>
        <dbReference type="ARBA" id="ARBA00023125"/>
    </source>
</evidence>
<dbReference type="PROSITE" id="PS50888">
    <property type="entry name" value="BHLH"/>
    <property type="match status" value="1"/>
</dbReference>
<dbReference type="InterPro" id="IPR050283">
    <property type="entry name" value="E-box_TF_Regulators"/>
</dbReference>
<dbReference type="CDD" id="cd11418">
    <property type="entry name" value="bHLH_TS_ASCL"/>
    <property type="match status" value="1"/>
</dbReference>
<feature type="compositionally biased region" description="Basic residues" evidence="2">
    <location>
        <begin position="137"/>
        <end position="149"/>
    </location>
</feature>
<dbReference type="SMART" id="SM00353">
    <property type="entry name" value="HLH"/>
    <property type="match status" value="1"/>
</dbReference>
<dbReference type="InterPro" id="IPR011598">
    <property type="entry name" value="bHLH_dom"/>
</dbReference>
<accession>A0AAV2RMM7</accession>
<dbReference type="Proteomes" id="UP001497623">
    <property type="component" value="Unassembled WGS sequence"/>
</dbReference>
<sequence>MCEDISGFTSSAMNTSSPTDIISSTTQDHITTASDIPADLDIRVGPDCLSESELAATELQNSCMYPDSSLELTELTNFDPLVSLDCYPNTDTDVTLNLESECGIVTSCHLDVNLGVTTPPQLSFLSLADPDSPPQKPKPKERKKKSKSVYKHIPHNEKAPHLVARRNARERRRVQSVNVAFARLRRVVPYTSGRSKRVSKVKTLQGAIDYIYHMQDLLEDDGVLFTGPHTNNNNITRATTNVPNGGSLCTSSVPINGAPNYLGHESTFINLHASESEDCVSSDSNFLIYSEDQDVPQLWANKDQDLVESGYLSDCISDDFIGTY</sequence>
<dbReference type="Gene3D" id="4.10.280.10">
    <property type="entry name" value="Helix-loop-helix DNA-binding domain"/>
    <property type="match status" value="1"/>
</dbReference>
<dbReference type="Pfam" id="PF00010">
    <property type="entry name" value="HLH"/>
    <property type="match status" value="1"/>
</dbReference>
<dbReference type="EMBL" id="CAXKWB010025276">
    <property type="protein sequence ID" value="CAL4127781.1"/>
    <property type="molecule type" value="Genomic_DNA"/>
</dbReference>
<keyword evidence="5" id="KW-1185">Reference proteome</keyword>
<comment type="caution">
    <text evidence="4">The sequence shown here is derived from an EMBL/GenBank/DDBJ whole genome shotgun (WGS) entry which is preliminary data.</text>
</comment>
<evidence type="ECO:0000259" key="3">
    <source>
        <dbReference type="PROSITE" id="PS50888"/>
    </source>
</evidence>
<dbReference type="PANTHER" id="PTHR23349:SF108">
    <property type="entry name" value="BHLH DOMAIN-CONTAINING PROTEIN"/>
    <property type="match status" value="1"/>
</dbReference>
<evidence type="ECO:0000313" key="5">
    <source>
        <dbReference type="Proteomes" id="UP001497623"/>
    </source>
</evidence>
<protein>
    <recommendedName>
        <fullName evidence="3">BHLH domain-containing protein</fullName>
    </recommendedName>
</protein>
<dbReference type="GO" id="GO:0000981">
    <property type="term" value="F:DNA-binding transcription factor activity, RNA polymerase II-specific"/>
    <property type="evidence" value="ECO:0007669"/>
    <property type="project" value="TreeGrafter"/>
</dbReference>
<reference evidence="4 5" key="1">
    <citation type="submission" date="2024-05" db="EMBL/GenBank/DDBJ databases">
        <authorList>
            <person name="Wallberg A."/>
        </authorList>
    </citation>
    <scope>NUCLEOTIDE SEQUENCE [LARGE SCALE GENOMIC DNA]</scope>
</reference>